<reference evidence="3" key="1">
    <citation type="journal article" date="2013" name="Nat. Genet.">
        <title>The duck genome and transcriptome provide insight into an avian influenza virus reservoir species.</title>
        <authorList>
            <person name="Huang Y."/>
            <person name="Li Y."/>
            <person name="Burt D.W."/>
            <person name="Chen H."/>
            <person name="Zhang Y."/>
            <person name="Qian W."/>
            <person name="Kim H."/>
            <person name="Gan S."/>
            <person name="Zhao Y."/>
            <person name="Li J."/>
            <person name="Yi K."/>
            <person name="Feng H."/>
            <person name="Zhu P."/>
            <person name="Li B."/>
            <person name="Liu Q."/>
            <person name="Fairley S."/>
            <person name="Magor K.E."/>
            <person name="Du Z."/>
            <person name="Hu X."/>
            <person name="Goodman L."/>
            <person name="Tafer H."/>
            <person name="Vignal A."/>
            <person name="Lee T."/>
            <person name="Kim K.W."/>
            <person name="Sheng Z."/>
            <person name="An Y."/>
            <person name="Searle S."/>
            <person name="Herrero J."/>
            <person name="Groenen M.A."/>
            <person name="Crooijmans R.P."/>
            <person name="Faraut T."/>
            <person name="Cai Q."/>
            <person name="Webster R.G."/>
            <person name="Aldridge J.R."/>
            <person name="Warren W.C."/>
            <person name="Bartschat S."/>
            <person name="Kehr S."/>
            <person name="Marz M."/>
            <person name="Stadler P.F."/>
            <person name="Smith J."/>
            <person name="Kraus R.H."/>
            <person name="Zhao Y."/>
            <person name="Ren L."/>
            <person name="Fei J."/>
            <person name="Morisson M."/>
            <person name="Kaiser P."/>
            <person name="Griffin D.K."/>
            <person name="Rao M."/>
            <person name="Pitel F."/>
            <person name="Wang J."/>
            <person name="Li N."/>
        </authorList>
    </citation>
    <scope>NUCLEOTIDE SEQUENCE [LARGE SCALE GENOMIC DNA]</scope>
</reference>
<name>R0JZ27_ANAPL</name>
<evidence type="ECO:0000313" key="3">
    <source>
        <dbReference type="Proteomes" id="UP000296049"/>
    </source>
</evidence>
<dbReference type="AlphaFoldDB" id="R0JZ27"/>
<evidence type="ECO:0000256" key="1">
    <source>
        <dbReference type="SAM" id="MobiDB-lite"/>
    </source>
</evidence>
<keyword evidence="3" id="KW-1185">Reference proteome</keyword>
<feature type="region of interest" description="Disordered" evidence="1">
    <location>
        <begin position="1"/>
        <end position="63"/>
    </location>
</feature>
<proteinExistence type="predicted"/>
<accession>R0JZ27</accession>
<feature type="compositionally biased region" description="Polar residues" evidence="1">
    <location>
        <begin position="177"/>
        <end position="186"/>
    </location>
</feature>
<feature type="region of interest" description="Disordered" evidence="1">
    <location>
        <begin position="173"/>
        <end position="202"/>
    </location>
</feature>
<dbReference type="EMBL" id="KB742943">
    <property type="protein sequence ID" value="EOB02602.1"/>
    <property type="molecule type" value="Genomic_DNA"/>
</dbReference>
<feature type="compositionally biased region" description="Basic and acidic residues" evidence="1">
    <location>
        <begin position="50"/>
        <end position="63"/>
    </location>
</feature>
<evidence type="ECO:0000313" key="2">
    <source>
        <dbReference type="EMBL" id="EOB02602.1"/>
    </source>
</evidence>
<protein>
    <submittedName>
        <fullName evidence="2">Uncharacterized protein</fullName>
    </submittedName>
</protein>
<gene>
    <name evidence="2" type="ORF">Anapl_09396</name>
</gene>
<organism evidence="2 3">
    <name type="scientific">Anas platyrhynchos</name>
    <name type="common">Mallard</name>
    <name type="synonym">Anas boschas</name>
    <dbReference type="NCBI Taxonomy" id="8839"/>
    <lineage>
        <taxon>Eukaryota</taxon>
        <taxon>Metazoa</taxon>
        <taxon>Chordata</taxon>
        <taxon>Craniata</taxon>
        <taxon>Vertebrata</taxon>
        <taxon>Euteleostomi</taxon>
        <taxon>Archelosauria</taxon>
        <taxon>Archosauria</taxon>
        <taxon>Dinosauria</taxon>
        <taxon>Saurischia</taxon>
        <taxon>Theropoda</taxon>
        <taxon>Coelurosauria</taxon>
        <taxon>Aves</taxon>
        <taxon>Neognathae</taxon>
        <taxon>Galloanserae</taxon>
        <taxon>Anseriformes</taxon>
        <taxon>Anatidae</taxon>
        <taxon>Anatinae</taxon>
        <taxon>Anas</taxon>
    </lineage>
</organism>
<sequence length="202" mass="21475">MTLPQPFPLDSARGGLRNFQPLSSVERDPISTTAAAAKTPWPEGTMASRSKQDDGGSEEDFRVSDGEGLALGMGQYVNVREPPSADGDKAVNLRACYEGAARSFDSTTLIAKPFLNLTHIVFQSMTFSHFGDTSKKPKLLSSNGKLPCMTPLLNKTCTLIACGPAAVRSTDYPAIQSPDTSASALNPLSGESRLPPQSKQKA</sequence>
<dbReference type="Proteomes" id="UP000296049">
    <property type="component" value="Unassembled WGS sequence"/>
</dbReference>